<dbReference type="Proteomes" id="UP001165064">
    <property type="component" value="Unassembled WGS sequence"/>
</dbReference>
<dbReference type="EMBL" id="BSXS01008912">
    <property type="protein sequence ID" value="GME94059.1"/>
    <property type="molecule type" value="Genomic_DNA"/>
</dbReference>
<keyword evidence="2" id="KW-1185">Reference proteome</keyword>
<organism evidence="1 2">
    <name type="scientific">Ambrosiozyma monospora</name>
    <name type="common">Yeast</name>
    <name type="synonym">Endomycopsis monosporus</name>
    <dbReference type="NCBI Taxonomy" id="43982"/>
    <lineage>
        <taxon>Eukaryota</taxon>
        <taxon>Fungi</taxon>
        <taxon>Dikarya</taxon>
        <taxon>Ascomycota</taxon>
        <taxon>Saccharomycotina</taxon>
        <taxon>Pichiomycetes</taxon>
        <taxon>Pichiales</taxon>
        <taxon>Pichiaceae</taxon>
        <taxon>Ambrosiozyma</taxon>
    </lineage>
</organism>
<evidence type="ECO:0000313" key="2">
    <source>
        <dbReference type="Proteomes" id="UP001165064"/>
    </source>
</evidence>
<proteinExistence type="predicted"/>
<gene>
    <name evidence="1" type="ORF">Amon02_000948000</name>
</gene>
<protein>
    <submittedName>
        <fullName evidence="1">Unnamed protein product</fullName>
    </submittedName>
</protein>
<reference evidence="1" key="1">
    <citation type="submission" date="2023-04" db="EMBL/GenBank/DDBJ databases">
        <title>Ambrosiozyma monospora NBRC 10751.</title>
        <authorList>
            <person name="Ichikawa N."/>
            <person name="Sato H."/>
            <person name="Tonouchi N."/>
        </authorList>
    </citation>
    <scope>NUCLEOTIDE SEQUENCE</scope>
    <source>
        <strain evidence="1">NBRC 10751</strain>
    </source>
</reference>
<name>A0ACB5TSJ5_AMBMO</name>
<evidence type="ECO:0000313" key="1">
    <source>
        <dbReference type="EMBL" id="GME94059.1"/>
    </source>
</evidence>
<comment type="caution">
    <text evidence="1">The sequence shown here is derived from an EMBL/GenBank/DDBJ whole genome shotgun (WGS) entry which is preliminary data.</text>
</comment>
<accession>A0ACB5TSJ5</accession>
<sequence length="160" mass="17566">MVTRTSSHSPPEEKKKKGLFSKFKKSKSKHHSHDNENDVQSSASSIMSKSSKRSYASSRTSAIPHPTSKESPPLAPSTSSSTSTSHKDHDKDKSVSRASSSRSLFSHFKRSSSISTSSPTQAINNARHPFRSSFSCIHIQNTTIETNLPIYSSVKKIFIG</sequence>